<gene>
    <name evidence="1" type="ORF">H6A13_10945</name>
</gene>
<dbReference type="AlphaFoldDB" id="A0A939BBE3"/>
<protein>
    <submittedName>
        <fullName evidence="1">Uncharacterized protein</fullName>
    </submittedName>
</protein>
<accession>A0A939BBE3</accession>
<dbReference type="EMBL" id="JACJLV010000044">
    <property type="protein sequence ID" value="MBM6827603.1"/>
    <property type="molecule type" value="Genomic_DNA"/>
</dbReference>
<reference evidence="1" key="1">
    <citation type="submission" date="2020-08" db="EMBL/GenBank/DDBJ databases">
        <authorList>
            <person name="Cejkova D."/>
            <person name="Kubasova T."/>
            <person name="Jahodarova E."/>
            <person name="Rychlik I."/>
        </authorList>
    </citation>
    <scope>NUCLEOTIDE SEQUENCE</scope>
    <source>
        <strain evidence="1">An420c</strain>
    </source>
</reference>
<evidence type="ECO:0000313" key="1">
    <source>
        <dbReference type="EMBL" id="MBM6827603.1"/>
    </source>
</evidence>
<organism evidence="1 2">
    <name type="scientific">Mordavella massiliensis</name>
    <dbReference type="NCBI Taxonomy" id="1871024"/>
    <lineage>
        <taxon>Bacteria</taxon>
        <taxon>Bacillati</taxon>
        <taxon>Bacillota</taxon>
        <taxon>Clostridia</taxon>
        <taxon>Eubacteriales</taxon>
        <taxon>Clostridiaceae</taxon>
        <taxon>Mordavella</taxon>
    </lineage>
</organism>
<dbReference type="RefSeq" id="WP_204909596.1">
    <property type="nucleotide sequence ID" value="NZ_JACJLV010000044.1"/>
</dbReference>
<keyword evidence="2" id="KW-1185">Reference proteome</keyword>
<evidence type="ECO:0000313" key="2">
    <source>
        <dbReference type="Proteomes" id="UP000713880"/>
    </source>
</evidence>
<dbReference type="Proteomes" id="UP000713880">
    <property type="component" value="Unassembled WGS sequence"/>
</dbReference>
<name>A0A939BBE3_9CLOT</name>
<proteinExistence type="predicted"/>
<comment type="caution">
    <text evidence="1">The sequence shown here is derived from an EMBL/GenBank/DDBJ whole genome shotgun (WGS) entry which is preliminary data.</text>
</comment>
<reference evidence="1" key="2">
    <citation type="journal article" date="2021" name="Sci. Rep.">
        <title>The distribution of antibiotic resistance genes in chicken gut microbiota commensals.</title>
        <authorList>
            <person name="Juricova H."/>
            <person name="Matiasovicova J."/>
            <person name="Kubasova T."/>
            <person name="Cejkova D."/>
            <person name="Rychlik I."/>
        </authorList>
    </citation>
    <scope>NUCLEOTIDE SEQUENCE</scope>
    <source>
        <strain evidence="1">An420c</strain>
    </source>
</reference>
<sequence length="90" mass="10190">MNEWINHPMMKDMDPVKLELIKNAASRTRGKSGKALAPVMMALITGANKKGIRFTPEEMDLILSIIKEGKPKEEQAKIDQMVKMMHGFLH</sequence>